<dbReference type="InterPro" id="IPR046928">
    <property type="entry name" value="SDO1/SBDS_C"/>
</dbReference>
<evidence type="ECO:0000259" key="11">
    <source>
        <dbReference type="Pfam" id="PF20268"/>
    </source>
</evidence>
<comment type="similarity">
    <text evidence="3">Belongs to the SDO1/SBDS family.</text>
</comment>
<sequence>MSLKQPMGQKLLTNVSVVRLKKGGTRFEIAAYPNMTTAWRKGDEKDLSEVLQIDRVYKDVEKGEFAKSKDLQKAFGKTDQEAICLEILAQGEVQLSERERGAAQESLLKEICTIVADKCINPQSKRPVTVGVVERALSELHFNPNITKPAKKQALEAIKLLEGSYPIERAPMRLKLSFPSSAKEEVRQPITDLSECLEREDNTGGMWTVVCMIHPDKYRSCDQLVSQHRTGGATIEVLQLSVHKEGDASIESHLQASSAGGQPFPPDAAASRPSPAPEARTARAPGGDRPEGFKSATAPGVVFATREELTVHMKSDWHKHNLKLKSEGKPLLSRDEFTEFQILSGA</sequence>
<dbReference type="Pfam" id="PF09377">
    <property type="entry name" value="SBDS_domain_II"/>
    <property type="match status" value="1"/>
</dbReference>
<evidence type="ECO:0000256" key="8">
    <source>
        <dbReference type="SAM" id="MobiDB-lite"/>
    </source>
</evidence>
<dbReference type="InterPro" id="IPR037188">
    <property type="entry name" value="Sdo1/SBDS_central_sf"/>
</dbReference>
<dbReference type="Pfam" id="PF20268">
    <property type="entry name" value="SBDS_C"/>
    <property type="match status" value="1"/>
</dbReference>
<accession>A0A6U4JVJ0</accession>
<dbReference type="PANTHER" id="PTHR10927">
    <property type="entry name" value="RIBOSOME MATURATION PROTEIN SBDS"/>
    <property type="match status" value="1"/>
</dbReference>
<keyword evidence="5" id="KW-0690">Ribosome biogenesis</keyword>
<evidence type="ECO:0000256" key="1">
    <source>
        <dbReference type="ARBA" id="ARBA00004123"/>
    </source>
</evidence>
<dbReference type="InterPro" id="IPR039100">
    <property type="entry name" value="Sdo1/SBDS-like"/>
</dbReference>
<dbReference type="SUPFAM" id="SSF89895">
    <property type="entry name" value="FYSH domain"/>
    <property type="match status" value="1"/>
</dbReference>
<protein>
    <recommendedName>
        <fullName evidence="14">Ribosome maturation protein SBDS</fullName>
    </recommendedName>
</protein>
<evidence type="ECO:0000259" key="9">
    <source>
        <dbReference type="Pfam" id="PF01172"/>
    </source>
</evidence>
<dbReference type="AlphaFoldDB" id="A0A6U4JVJ0"/>
<feature type="domain" description="Ribosome maturation protein SDO1/SBDS C-terminal" evidence="11">
    <location>
        <begin position="172"/>
        <end position="240"/>
    </location>
</feature>
<reference evidence="12" key="1">
    <citation type="submission" date="2021-01" db="EMBL/GenBank/DDBJ databases">
        <authorList>
            <person name="Corre E."/>
            <person name="Pelletier E."/>
            <person name="Niang G."/>
            <person name="Scheremetjew M."/>
            <person name="Finn R."/>
            <person name="Kale V."/>
            <person name="Holt S."/>
            <person name="Cochrane G."/>
            <person name="Meng A."/>
            <person name="Brown T."/>
            <person name="Cohen L."/>
        </authorList>
    </citation>
    <scope>NUCLEOTIDE SEQUENCE</scope>
    <source>
        <strain evidence="12">CCMP441</strain>
        <strain evidence="13">CCMP644</strain>
    </source>
</reference>
<dbReference type="Pfam" id="PF01172">
    <property type="entry name" value="SBDS_N"/>
    <property type="match status" value="1"/>
</dbReference>
<keyword evidence="6" id="KW-0539">Nucleus</keyword>
<evidence type="ECO:0000256" key="6">
    <source>
        <dbReference type="ARBA" id="ARBA00023242"/>
    </source>
</evidence>
<name>A0A6U4JVJ0_HEMAN</name>
<evidence type="ECO:0000259" key="10">
    <source>
        <dbReference type="Pfam" id="PF09377"/>
    </source>
</evidence>
<proteinExistence type="inferred from homology"/>
<dbReference type="InterPro" id="IPR019783">
    <property type="entry name" value="SDO1/SBDS_N"/>
</dbReference>
<dbReference type="Gene3D" id="3.30.1250.10">
    <property type="entry name" value="Ribosome maturation protein SBDS, N-terminal domain"/>
    <property type="match status" value="1"/>
</dbReference>
<evidence type="ECO:0000256" key="5">
    <source>
        <dbReference type="ARBA" id="ARBA00022517"/>
    </source>
</evidence>
<evidence type="ECO:0000256" key="7">
    <source>
        <dbReference type="ARBA" id="ARBA00049708"/>
    </source>
</evidence>
<feature type="compositionally biased region" description="Low complexity" evidence="8">
    <location>
        <begin position="267"/>
        <end position="285"/>
    </location>
</feature>
<evidence type="ECO:0008006" key="14">
    <source>
        <dbReference type="Google" id="ProtNLM"/>
    </source>
</evidence>
<dbReference type="EMBL" id="HBFK01017853">
    <property type="protein sequence ID" value="CAD8744532.1"/>
    <property type="molecule type" value="Transcribed_RNA"/>
</dbReference>
<dbReference type="GO" id="GO:0042256">
    <property type="term" value="P:cytosolic ribosome assembly"/>
    <property type="evidence" value="ECO:0007669"/>
    <property type="project" value="InterPro"/>
</dbReference>
<keyword evidence="4" id="KW-0963">Cytoplasm</keyword>
<dbReference type="EMBL" id="HBFX01050586">
    <property type="protein sequence ID" value="CAD8979454.1"/>
    <property type="molecule type" value="Transcribed_RNA"/>
</dbReference>
<feature type="domain" description="Ribosome maturation protein SDO1/SBDS central" evidence="10">
    <location>
        <begin position="109"/>
        <end position="170"/>
    </location>
</feature>
<dbReference type="PANTHER" id="PTHR10927:SF1">
    <property type="entry name" value="RIBOSOME MATURATION PROTEIN SBDS"/>
    <property type="match status" value="1"/>
</dbReference>
<dbReference type="InterPro" id="IPR036786">
    <property type="entry name" value="Ribosome_mat_SBDS_N_sf"/>
</dbReference>
<dbReference type="InterPro" id="IPR002140">
    <property type="entry name" value="Sdo1/SBDS"/>
</dbReference>
<evidence type="ECO:0000256" key="4">
    <source>
        <dbReference type="ARBA" id="ARBA00022490"/>
    </source>
</evidence>
<dbReference type="Gene3D" id="3.30.70.240">
    <property type="match status" value="1"/>
</dbReference>
<evidence type="ECO:0000256" key="3">
    <source>
        <dbReference type="ARBA" id="ARBA00007433"/>
    </source>
</evidence>
<evidence type="ECO:0000313" key="12">
    <source>
        <dbReference type="EMBL" id="CAD8744532.1"/>
    </source>
</evidence>
<dbReference type="InterPro" id="IPR018978">
    <property type="entry name" value="SDO1/SBDS_central"/>
</dbReference>
<dbReference type="Gene3D" id="1.10.10.900">
    <property type="entry name" value="SBDS protein C-terminal domain, subdomain 1"/>
    <property type="match status" value="1"/>
</dbReference>
<evidence type="ECO:0000256" key="2">
    <source>
        <dbReference type="ARBA" id="ARBA00004496"/>
    </source>
</evidence>
<comment type="subunit">
    <text evidence="7">Associates with the 60S ribosomal subunit.</text>
</comment>
<dbReference type="GO" id="GO:0005737">
    <property type="term" value="C:cytoplasm"/>
    <property type="evidence" value="ECO:0007669"/>
    <property type="project" value="UniProtKB-SubCell"/>
</dbReference>
<gene>
    <name evidence="13" type="ORF">HAND00432_LOCUS30464</name>
    <name evidence="12" type="ORF">HAND1043_LOCUS11027</name>
</gene>
<dbReference type="SUPFAM" id="SSF109728">
    <property type="entry name" value="Hypothetical protein AF0491, middle domain"/>
    <property type="match status" value="1"/>
</dbReference>
<dbReference type="GO" id="GO:0005634">
    <property type="term" value="C:nucleus"/>
    <property type="evidence" value="ECO:0007669"/>
    <property type="project" value="UniProtKB-SubCell"/>
</dbReference>
<evidence type="ECO:0000313" key="13">
    <source>
        <dbReference type="EMBL" id="CAD8979454.1"/>
    </source>
</evidence>
<comment type="subcellular location">
    <subcellularLocation>
        <location evidence="2">Cytoplasm</location>
    </subcellularLocation>
    <subcellularLocation>
        <location evidence="1">Nucleus</location>
    </subcellularLocation>
</comment>
<feature type="region of interest" description="Disordered" evidence="8">
    <location>
        <begin position="254"/>
        <end position="299"/>
    </location>
</feature>
<feature type="domain" description="Ribosome maturation protein SDO1/SBDS N-terminal" evidence="9">
    <location>
        <begin position="14"/>
        <end position="100"/>
    </location>
</feature>
<dbReference type="NCBIfam" id="TIGR00291">
    <property type="entry name" value="RNA_SBDS"/>
    <property type="match status" value="1"/>
</dbReference>
<organism evidence="12">
    <name type="scientific">Hemiselmis andersenii</name>
    <name type="common">Cryptophyte alga</name>
    <dbReference type="NCBI Taxonomy" id="464988"/>
    <lineage>
        <taxon>Eukaryota</taxon>
        <taxon>Cryptophyceae</taxon>
        <taxon>Cryptomonadales</taxon>
        <taxon>Hemiselmidaceae</taxon>
        <taxon>Hemiselmis</taxon>
    </lineage>
</organism>